<keyword evidence="1" id="KW-0732">Signal</keyword>
<sequence>MAAARAFALLAIGFGSTAFPCLALAQNIERSCSAGYRLHLSVIESADGGTRVPVTEVIGGVANRDGSFGFSATRGCGATVPNRCRRRASEALMACMAAHAATPGERPAACGSGGISAYQIADLGKTITRTVCSYLMSQGFQVPKPYAIDVTIKGSVYGDDGCGGGDRNSLERDLAAMRVTCD</sequence>
<name>A0A1G6T429_9GAMM</name>
<dbReference type="RefSeq" id="WP_091239236.1">
    <property type="nucleotide sequence ID" value="NZ_FNAG01000001.1"/>
</dbReference>
<keyword evidence="3" id="KW-1185">Reference proteome</keyword>
<protein>
    <submittedName>
        <fullName evidence="2">Uncharacterized protein</fullName>
    </submittedName>
</protein>
<reference evidence="2 3" key="1">
    <citation type="submission" date="2016-10" db="EMBL/GenBank/DDBJ databases">
        <authorList>
            <person name="de Groot N.N."/>
        </authorList>
    </citation>
    <scope>NUCLEOTIDE SEQUENCE [LARGE SCALE GENOMIC DNA]</scope>
    <source>
        <strain evidence="2 3">DSM 16957</strain>
    </source>
</reference>
<dbReference type="EMBL" id="FNAG01000001">
    <property type="protein sequence ID" value="SDD23769.1"/>
    <property type="molecule type" value="Genomic_DNA"/>
</dbReference>
<accession>A0A1G6T429</accession>
<dbReference type="AlphaFoldDB" id="A0A1G6T429"/>
<dbReference type="Proteomes" id="UP000199603">
    <property type="component" value="Unassembled WGS sequence"/>
</dbReference>
<evidence type="ECO:0000313" key="3">
    <source>
        <dbReference type="Proteomes" id="UP000199603"/>
    </source>
</evidence>
<proteinExistence type="predicted"/>
<feature type="chain" id="PRO_5011489126" evidence="1">
    <location>
        <begin position="26"/>
        <end position="182"/>
    </location>
</feature>
<gene>
    <name evidence="2" type="ORF">SAMN04488509_101866</name>
</gene>
<evidence type="ECO:0000313" key="2">
    <source>
        <dbReference type="EMBL" id="SDD23769.1"/>
    </source>
</evidence>
<evidence type="ECO:0000256" key="1">
    <source>
        <dbReference type="SAM" id="SignalP"/>
    </source>
</evidence>
<organism evidence="2 3">
    <name type="scientific">Aquimonas voraii</name>
    <dbReference type="NCBI Taxonomy" id="265719"/>
    <lineage>
        <taxon>Bacteria</taxon>
        <taxon>Pseudomonadati</taxon>
        <taxon>Pseudomonadota</taxon>
        <taxon>Gammaproteobacteria</taxon>
        <taxon>Lysobacterales</taxon>
        <taxon>Lysobacteraceae</taxon>
        <taxon>Aquimonas</taxon>
    </lineage>
</organism>
<feature type="signal peptide" evidence="1">
    <location>
        <begin position="1"/>
        <end position="25"/>
    </location>
</feature>